<evidence type="ECO:0000256" key="4">
    <source>
        <dbReference type="ARBA" id="ARBA00022679"/>
    </source>
</evidence>
<dbReference type="EC" id="2.7.13.3" evidence="2"/>
<keyword evidence="9" id="KW-0175">Coiled coil</keyword>
<dbReference type="GO" id="GO:0005524">
    <property type="term" value="F:ATP binding"/>
    <property type="evidence" value="ECO:0007669"/>
    <property type="project" value="UniProtKB-KW"/>
</dbReference>
<keyword evidence="6 12" id="KW-0418">Kinase</keyword>
<gene>
    <name evidence="12" type="ORF">BJY20_000060</name>
</gene>
<evidence type="ECO:0000313" key="12">
    <source>
        <dbReference type="EMBL" id="NYF96668.1"/>
    </source>
</evidence>
<evidence type="ECO:0000256" key="7">
    <source>
        <dbReference type="ARBA" id="ARBA00022840"/>
    </source>
</evidence>
<keyword evidence="4" id="KW-0808">Transferase</keyword>
<reference evidence="12 13" key="1">
    <citation type="submission" date="2020-07" db="EMBL/GenBank/DDBJ databases">
        <title>Sequencing the genomes of 1000 actinobacteria strains.</title>
        <authorList>
            <person name="Klenk H.-P."/>
        </authorList>
    </citation>
    <scope>NUCLEOTIDE SEQUENCE [LARGE SCALE GENOMIC DNA]</scope>
    <source>
        <strain evidence="12 13">DSM 26154</strain>
    </source>
</reference>
<evidence type="ECO:0000256" key="5">
    <source>
        <dbReference type="ARBA" id="ARBA00022741"/>
    </source>
</evidence>
<dbReference type="RefSeq" id="WP_185989689.1">
    <property type="nucleotide sequence ID" value="NZ_JACCAE010000001.1"/>
</dbReference>
<dbReference type="PANTHER" id="PTHR24421">
    <property type="entry name" value="NITRATE/NITRITE SENSOR PROTEIN NARX-RELATED"/>
    <property type="match status" value="1"/>
</dbReference>
<keyword evidence="8" id="KW-0902">Two-component regulatory system</keyword>
<feature type="transmembrane region" description="Helical" evidence="10">
    <location>
        <begin position="25"/>
        <end position="50"/>
    </location>
</feature>
<feature type="domain" description="Histidine kinase" evidence="11">
    <location>
        <begin position="329"/>
        <end position="415"/>
    </location>
</feature>
<dbReference type="InterPro" id="IPR011712">
    <property type="entry name" value="Sig_transdc_His_kin_sub3_dim/P"/>
</dbReference>
<dbReference type="SUPFAM" id="SSF55874">
    <property type="entry name" value="ATPase domain of HSP90 chaperone/DNA topoisomerase II/histidine kinase"/>
    <property type="match status" value="1"/>
</dbReference>
<dbReference type="PROSITE" id="PS50109">
    <property type="entry name" value="HIS_KIN"/>
    <property type="match status" value="1"/>
</dbReference>
<evidence type="ECO:0000256" key="9">
    <source>
        <dbReference type="SAM" id="Coils"/>
    </source>
</evidence>
<evidence type="ECO:0000256" key="6">
    <source>
        <dbReference type="ARBA" id="ARBA00022777"/>
    </source>
</evidence>
<dbReference type="Proteomes" id="UP000554054">
    <property type="component" value="Unassembled WGS sequence"/>
</dbReference>
<dbReference type="InterPro" id="IPR005467">
    <property type="entry name" value="His_kinase_dom"/>
</dbReference>
<evidence type="ECO:0000256" key="2">
    <source>
        <dbReference type="ARBA" id="ARBA00012438"/>
    </source>
</evidence>
<comment type="catalytic activity">
    <reaction evidence="1">
        <text>ATP + protein L-histidine = ADP + protein N-phospho-L-histidine.</text>
        <dbReference type="EC" id="2.7.13.3"/>
    </reaction>
</comment>
<evidence type="ECO:0000313" key="13">
    <source>
        <dbReference type="Proteomes" id="UP000554054"/>
    </source>
</evidence>
<evidence type="ECO:0000259" key="11">
    <source>
        <dbReference type="PROSITE" id="PS50109"/>
    </source>
</evidence>
<dbReference type="EMBL" id="JACCAE010000001">
    <property type="protein sequence ID" value="NYF96668.1"/>
    <property type="molecule type" value="Genomic_DNA"/>
</dbReference>
<evidence type="ECO:0000256" key="1">
    <source>
        <dbReference type="ARBA" id="ARBA00000085"/>
    </source>
</evidence>
<organism evidence="12 13">
    <name type="scientific">Janibacter cremeus</name>
    <dbReference type="NCBI Taxonomy" id="1285192"/>
    <lineage>
        <taxon>Bacteria</taxon>
        <taxon>Bacillati</taxon>
        <taxon>Actinomycetota</taxon>
        <taxon>Actinomycetes</taxon>
        <taxon>Micrococcales</taxon>
        <taxon>Intrasporangiaceae</taxon>
        <taxon>Janibacter</taxon>
    </lineage>
</organism>
<evidence type="ECO:0000256" key="8">
    <source>
        <dbReference type="ARBA" id="ARBA00023012"/>
    </source>
</evidence>
<dbReference type="InterPro" id="IPR055558">
    <property type="entry name" value="DUF7134"/>
</dbReference>
<dbReference type="Pfam" id="PF07730">
    <property type="entry name" value="HisKA_3"/>
    <property type="match status" value="1"/>
</dbReference>
<keyword evidence="10" id="KW-0812">Transmembrane</keyword>
<feature type="transmembrane region" description="Helical" evidence="10">
    <location>
        <begin position="149"/>
        <end position="168"/>
    </location>
</feature>
<dbReference type="PANTHER" id="PTHR24421:SF10">
    <property type="entry name" value="NITRATE_NITRITE SENSOR PROTEIN NARQ"/>
    <property type="match status" value="1"/>
</dbReference>
<keyword evidence="13" id="KW-1185">Reference proteome</keyword>
<sequence length="420" mass="45159">MIVDATAPLRAPFVRGQEWFRAHRGLVDAALALLMWVLFTLVTFVASVSVLPGRETFWLVVVSSSQILPLAWRRTRADLSFVLITAGHVLQLVVNSNPAPSNIAALMSAYAVAGYSRRRQVRLAALAVAAASGWLATLDWEGYRDSGTVGLIVSSLMFSGMAMLCWLWGDLTRKRRELVLRLREQNEALRRDQDQRARLAAQDERTRIAREMHDIVAHSLSVVVVQADGAAYTAMHSGDFDREHAGGALTTIGTTAREALAETRRLVGVLRTADDEEGGITDLDYSPTDALTELPDLVDRMAASGFDVTLDAPSDLEAVPREAGLAAYRIVQESLTNAIKHAGPGARVRVGVATTGDELRVEVRDDGRGAAAPDDGRGHGLIGMRERAASASGTVVTGPAPGGGYRVAAALPLRPPQESR</sequence>
<evidence type="ECO:0000256" key="10">
    <source>
        <dbReference type="SAM" id="Phobius"/>
    </source>
</evidence>
<keyword evidence="7" id="KW-0067">ATP-binding</keyword>
<feature type="coiled-coil region" evidence="9">
    <location>
        <begin position="175"/>
        <end position="202"/>
    </location>
</feature>
<dbReference type="GO" id="GO:0000155">
    <property type="term" value="F:phosphorelay sensor kinase activity"/>
    <property type="evidence" value="ECO:0007669"/>
    <property type="project" value="InterPro"/>
</dbReference>
<dbReference type="AlphaFoldDB" id="A0A852VM29"/>
<name>A0A852VM29_9MICO</name>
<dbReference type="Pfam" id="PF02518">
    <property type="entry name" value="HATPase_c"/>
    <property type="match status" value="1"/>
</dbReference>
<dbReference type="GO" id="GO:0046983">
    <property type="term" value="F:protein dimerization activity"/>
    <property type="evidence" value="ECO:0007669"/>
    <property type="project" value="InterPro"/>
</dbReference>
<keyword evidence="10" id="KW-1133">Transmembrane helix</keyword>
<accession>A0A852VM29</accession>
<keyword evidence="5" id="KW-0547">Nucleotide-binding</keyword>
<dbReference type="InterPro" id="IPR003594">
    <property type="entry name" value="HATPase_dom"/>
</dbReference>
<evidence type="ECO:0000256" key="3">
    <source>
        <dbReference type="ARBA" id="ARBA00022553"/>
    </source>
</evidence>
<comment type="caution">
    <text evidence="12">The sequence shown here is derived from an EMBL/GenBank/DDBJ whole genome shotgun (WGS) entry which is preliminary data.</text>
</comment>
<feature type="transmembrane region" description="Helical" evidence="10">
    <location>
        <begin position="121"/>
        <end position="137"/>
    </location>
</feature>
<proteinExistence type="predicted"/>
<protein>
    <recommendedName>
        <fullName evidence="2">histidine kinase</fullName>
        <ecNumber evidence="2">2.7.13.3</ecNumber>
    </recommendedName>
</protein>
<dbReference type="InterPro" id="IPR050482">
    <property type="entry name" value="Sensor_HK_TwoCompSys"/>
</dbReference>
<dbReference type="InterPro" id="IPR036890">
    <property type="entry name" value="HATPase_C_sf"/>
</dbReference>
<dbReference type="Gene3D" id="1.20.5.1930">
    <property type="match status" value="1"/>
</dbReference>
<keyword evidence="10" id="KW-0472">Membrane</keyword>
<dbReference type="CDD" id="cd16917">
    <property type="entry name" value="HATPase_UhpB-NarQ-NarX-like"/>
    <property type="match status" value="1"/>
</dbReference>
<dbReference type="Pfam" id="PF23539">
    <property type="entry name" value="DUF7134"/>
    <property type="match status" value="1"/>
</dbReference>
<keyword evidence="3" id="KW-0597">Phosphoprotein</keyword>
<dbReference type="Gene3D" id="3.30.565.10">
    <property type="entry name" value="Histidine kinase-like ATPase, C-terminal domain"/>
    <property type="match status" value="1"/>
</dbReference>
<dbReference type="GO" id="GO:0016020">
    <property type="term" value="C:membrane"/>
    <property type="evidence" value="ECO:0007669"/>
    <property type="project" value="InterPro"/>
</dbReference>